<dbReference type="CDD" id="cd17321">
    <property type="entry name" value="MFS_MMR_MDR_like"/>
    <property type="match status" value="1"/>
</dbReference>
<reference evidence="9" key="1">
    <citation type="submission" date="2022-03" db="EMBL/GenBank/DDBJ databases">
        <title>Draft genome sequence of Aduncisulcus paluster, a free-living microaerophilic Fornicata.</title>
        <authorList>
            <person name="Yuyama I."/>
            <person name="Kume K."/>
            <person name="Tamura T."/>
            <person name="Inagaki Y."/>
            <person name="Hashimoto T."/>
        </authorList>
    </citation>
    <scope>NUCLEOTIDE SEQUENCE</scope>
    <source>
        <strain evidence="9">NY0171</strain>
    </source>
</reference>
<dbReference type="InterPro" id="IPR011701">
    <property type="entry name" value="MFS"/>
</dbReference>
<feature type="transmembrane region" description="Helical" evidence="7">
    <location>
        <begin position="155"/>
        <end position="172"/>
    </location>
</feature>
<evidence type="ECO:0000259" key="8">
    <source>
        <dbReference type="PROSITE" id="PS50850"/>
    </source>
</evidence>
<evidence type="ECO:0000256" key="4">
    <source>
        <dbReference type="ARBA" id="ARBA00022989"/>
    </source>
</evidence>
<feature type="transmembrane region" description="Helical" evidence="7">
    <location>
        <begin position="55"/>
        <end position="76"/>
    </location>
</feature>
<feature type="compositionally biased region" description="Basic residues" evidence="6">
    <location>
        <begin position="9"/>
        <end position="27"/>
    </location>
</feature>
<comment type="caution">
    <text evidence="9">The sequence shown here is derived from an EMBL/GenBank/DDBJ whole genome shotgun (WGS) entry which is preliminary data.</text>
</comment>
<feature type="compositionally biased region" description="Acidic residues" evidence="6">
    <location>
        <begin position="610"/>
        <end position="626"/>
    </location>
</feature>
<dbReference type="Proteomes" id="UP001057375">
    <property type="component" value="Unassembled WGS sequence"/>
</dbReference>
<feature type="transmembrane region" description="Helical" evidence="7">
    <location>
        <begin position="242"/>
        <end position="261"/>
    </location>
</feature>
<feature type="transmembrane region" description="Helical" evidence="7">
    <location>
        <begin position="490"/>
        <end position="514"/>
    </location>
</feature>
<name>A0ABQ5JX67_9EUKA</name>
<feature type="transmembrane region" description="Helical" evidence="7">
    <location>
        <begin position="96"/>
        <end position="114"/>
    </location>
</feature>
<gene>
    <name evidence="9" type="ORF">ADUPG1_011329</name>
</gene>
<dbReference type="PANTHER" id="PTHR42718:SF9">
    <property type="entry name" value="MAJOR FACILITATOR SUPERFAMILY MULTIDRUG TRANSPORTER MFSC"/>
    <property type="match status" value="1"/>
</dbReference>
<feature type="compositionally biased region" description="Polar residues" evidence="6">
    <location>
        <begin position="590"/>
        <end position="599"/>
    </location>
</feature>
<sequence length="626" mass="70828">MSLETENKTKKRKSRHKSRKSKSRRFPRKEVLPHELEECYMRRREEVQKFSPKKLMALLCWSTIIYTFDLMMQPFALAGIADHFGMSKEISNWVSMAYQIPLAAFSTISGKICDRYNTTMVHRISMIVYVFFTAACGLDHFSFVVLVALRAFQGAAGAFMISSSIALIPLLTEDGKIKGSMSRNTYILIISSVCGPILGGIIMQWLSWSWIYYINVIPGLIGIILCWIYLPKVSPIKIIKFDTLGACFLFVSLAVITYGLTVMDSHYWVATFCIGLGLLALFLTVLFEWHIPKNPILPRKLLRNKNLMLSIFSAFFTFAAQSSVMYCIPYVFESCWQFSPLISGLLMVIGPVFSTLAAFMSRALMRHLQSRVIRVLGQWIQVIGYLLLGFFIKPLSYEAPWTNSVLLEQLGLAIRAFGQGLFTSTNTAFALRSTPLHLRSMASGLIQVGREAGYAFGAGLSNAIVCIYVNRREPESWPVPPFPSPFRNEYIAGTQVSFWFFSGFVLLISGVTWLSGVLKSEVNSGLLGLKETMSCQDCASLVQKRREERKRRREEEKKQKEEERKKILDEEGEKLKLISEDEEDEKMASHGTTPRSSVTPHVDCTPPVVLEEEEEEEGEGEGEEMV</sequence>
<dbReference type="InterPro" id="IPR020846">
    <property type="entry name" value="MFS_dom"/>
</dbReference>
<protein>
    <submittedName>
        <fullName evidence="9">Major facilitator superfamily like protein</fullName>
    </submittedName>
</protein>
<dbReference type="PANTHER" id="PTHR42718">
    <property type="entry name" value="MAJOR FACILITATOR SUPERFAMILY MULTIDRUG TRANSPORTER MFSC"/>
    <property type="match status" value="1"/>
</dbReference>
<evidence type="ECO:0000256" key="1">
    <source>
        <dbReference type="ARBA" id="ARBA00004141"/>
    </source>
</evidence>
<keyword evidence="5 7" id="KW-0472">Membrane</keyword>
<organism evidence="9 10">
    <name type="scientific">Aduncisulcus paluster</name>
    <dbReference type="NCBI Taxonomy" id="2918883"/>
    <lineage>
        <taxon>Eukaryota</taxon>
        <taxon>Metamonada</taxon>
        <taxon>Carpediemonas-like organisms</taxon>
        <taxon>Aduncisulcus</taxon>
    </lineage>
</organism>
<feature type="transmembrane region" description="Helical" evidence="7">
    <location>
        <begin position="307"/>
        <end position="332"/>
    </location>
</feature>
<keyword evidence="10" id="KW-1185">Reference proteome</keyword>
<keyword evidence="4 7" id="KW-1133">Transmembrane helix</keyword>
<evidence type="ECO:0000256" key="2">
    <source>
        <dbReference type="ARBA" id="ARBA00022448"/>
    </source>
</evidence>
<dbReference type="Pfam" id="PF07690">
    <property type="entry name" value="MFS_1"/>
    <property type="match status" value="1"/>
</dbReference>
<dbReference type="PROSITE" id="PS50850">
    <property type="entry name" value="MFS"/>
    <property type="match status" value="1"/>
</dbReference>
<comment type="subcellular location">
    <subcellularLocation>
        <location evidence="1">Membrane</location>
        <topology evidence="1">Multi-pass membrane protein</topology>
    </subcellularLocation>
</comment>
<feature type="transmembrane region" description="Helical" evidence="7">
    <location>
        <begin position="338"/>
        <end position="360"/>
    </location>
</feature>
<evidence type="ECO:0000256" key="5">
    <source>
        <dbReference type="ARBA" id="ARBA00023136"/>
    </source>
</evidence>
<feature type="domain" description="Major facilitator superfamily (MFS) profile" evidence="8">
    <location>
        <begin position="55"/>
        <end position="520"/>
    </location>
</feature>
<dbReference type="SUPFAM" id="SSF103473">
    <property type="entry name" value="MFS general substrate transporter"/>
    <property type="match status" value="1"/>
</dbReference>
<keyword evidence="2" id="KW-0813">Transport</keyword>
<accession>A0ABQ5JX67</accession>
<proteinExistence type="predicted"/>
<evidence type="ECO:0000313" key="9">
    <source>
        <dbReference type="EMBL" id="GKT18535.1"/>
    </source>
</evidence>
<dbReference type="Gene3D" id="1.20.1250.20">
    <property type="entry name" value="MFS general substrate transporter like domains"/>
    <property type="match status" value="2"/>
</dbReference>
<dbReference type="EMBL" id="BQXS01011956">
    <property type="protein sequence ID" value="GKT18535.1"/>
    <property type="molecule type" value="Genomic_DNA"/>
</dbReference>
<dbReference type="InterPro" id="IPR036259">
    <property type="entry name" value="MFS_trans_sf"/>
</dbReference>
<keyword evidence="3 7" id="KW-0812">Transmembrane</keyword>
<evidence type="ECO:0000256" key="3">
    <source>
        <dbReference type="ARBA" id="ARBA00022692"/>
    </source>
</evidence>
<feature type="compositionally biased region" description="Basic and acidic residues" evidence="6">
    <location>
        <begin position="553"/>
        <end position="579"/>
    </location>
</feature>
<feature type="transmembrane region" description="Helical" evidence="7">
    <location>
        <begin position="184"/>
        <end position="204"/>
    </location>
</feature>
<feature type="transmembrane region" description="Helical" evidence="7">
    <location>
        <begin position="126"/>
        <end position="149"/>
    </location>
</feature>
<feature type="region of interest" description="Disordered" evidence="6">
    <location>
        <begin position="546"/>
        <end position="626"/>
    </location>
</feature>
<feature type="transmembrane region" description="Helical" evidence="7">
    <location>
        <begin position="210"/>
        <end position="230"/>
    </location>
</feature>
<evidence type="ECO:0000313" key="10">
    <source>
        <dbReference type="Proteomes" id="UP001057375"/>
    </source>
</evidence>
<feature type="region of interest" description="Disordered" evidence="6">
    <location>
        <begin position="1"/>
        <end position="27"/>
    </location>
</feature>
<evidence type="ECO:0000256" key="7">
    <source>
        <dbReference type="SAM" id="Phobius"/>
    </source>
</evidence>
<evidence type="ECO:0000256" key="6">
    <source>
        <dbReference type="SAM" id="MobiDB-lite"/>
    </source>
</evidence>
<feature type="transmembrane region" description="Helical" evidence="7">
    <location>
        <begin position="267"/>
        <end position="287"/>
    </location>
</feature>